<evidence type="ECO:0000256" key="1">
    <source>
        <dbReference type="SAM" id="MobiDB-lite"/>
    </source>
</evidence>
<feature type="region of interest" description="Disordered" evidence="1">
    <location>
        <begin position="40"/>
        <end position="169"/>
    </location>
</feature>
<proteinExistence type="predicted"/>
<keyword evidence="3" id="KW-1185">Reference proteome</keyword>
<organism evidence="2 3">
    <name type="scientific">Synaphobranchus kaupii</name>
    <name type="common">Kaup's arrowtooth eel</name>
    <dbReference type="NCBI Taxonomy" id="118154"/>
    <lineage>
        <taxon>Eukaryota</taxon>
        <taxon>Metazoa</taxon>
        <taxon>Chordata</taxon>
        <taxon>Craniata</taxon>
        <taxon>Vertebrata</taxon>
        <taxon>Euteleostomi</taxon>
        <taxon>Actinopterygii</taxon>
        <taxon>Neopterygii</taxon>
        <taxon>Teleostei</taxon>
        <taxon>Anguilliformes</taxon>
        <taxon>Synaphobranchidae</taxon>
        <taxon>Synaphobranchus</taxon>
    </lineage>
</organism>
<sequence>MVGQFDFVTFSFERRHVPAYDVHQERGARYAATQMSEIEEKGFKGAQSSSSSSTWRRRRHRRRLPSLTGSVPGLHRRLSGTSQISRDTLADVRRETKGGRLLSHASPPAQSERRPARCHPAASWEPRQADSRRRPQIAQVNTARHSHATQAGERAAPKITASSTSIPHQQDPEVRNLLCRRTARMAYVQGCTKVLAAHRKRQFNRFLHLHALGRG</sequence>
<feature type="compositionally biased region" description="Basic residues" evidence="1">
    <location>
        <begin position="55"/>
        <end position="64"/>
    </location>
</feature>
<evidence type="ECO:0000313" key="3">
    <source>
        <dbReference type="Proteomes" id="UP001152622"/>
    </source>
</evidence>
<protein>
    <submittedName>
        <fullName evidence="2">Uncharacterized protein</fullName>
    </submittedName>
</protein>
<comment type="caution">
    <text evidence="2">The sequence shown here is derived from an EMBL/GenBank/DDBJ whole genome shotgun (WGS) entry which is preliminary data.</text>
</comment>
<name>A0A9Q1F0W2_SYNKA</name>
<gene>
    <name evidence="2" type="ORF">SKAU_G00273140</name>
</gene>
<reference evidence="2" key="1">
    <citation type="journal article" date="2023" name="Science">
        <title>Genome structures resolve the early diversification of teleost fishes.</title>
        <authorList>
            <person name="Parey E."/>
            <person name="Louis A."/>
            <person name="Montfort J."/>
            <person name="Bouchez O."/>
            <person name="Roques C."/>
            <person name="Iampietro C."/>
            <person name="Lluch J."/>
            <person name="Castinel A."/>
            <person name="Donnadieu C."/>
            <person name="Desvignes T."/>
            <person name="Floi Bucao C."/>
            <person name="Jouanno E."/>
            <person name="Wen M."/>
            <person name="Mejri S."/>
            <person name="Dirks R."/>
            <person name="Jansen H."/>
            <person name="Henkel C."/>
            <person name="Chen W.J."/>
            <person name="Zahm M."/>
            <person name="Cabau C."/>
            <person name="Klopp C."/>
            <person name="Thompson A.W."/>
            <person name="Robinson-Rechavi M."/>
            <person name="Braasch I."/>
            <person name="Lecointre G."/>
            <person name="Bobe J."/>
            <person name="Postlethwait J.H."/>
            <person name="Berthelot C."/>
            <person name="Roest Crollius H."/>
            <person name="Guiguen Y."/>
        </authorList>
    </citation>
    <scope>NUCLEOTIDE SEQUENCE</scope>
    <source>
        <strain evidence="2">WJC10195</strain>
    </source>
</reference>
<dbReference type="AlphaFoldDB" id="A0A9Q1F0W2"/>
<feature type="compositionally biased region" description="Basic and acidic residues" evidence="1">
    <location>
        <begin position="88"/>
        <end position="98"/>
    </location>
</feature>
<dbReference type="Proteomes" id="UP001152622">
    <property type="component" value="Chromosome 10"/>
</dbReference>
<dbReference type="EMBL" id="JAINUF010000010">
    <property type="protein sequence ID" value="KAJ8348725.1"/>
    <property type="molecule type" value="Genomic_DNA"/>
</dbReference>
<accession>A0A9Q1F0W2</accession>
<evidence type="ECO:0000313" key="2">
    <source>
        <dbReference type="EMBL" id="KAJ8348725.1"/>
    </source>
</evidence>